<protein>
    <submittedName>
        <fullName evidence="1">Uncharacterized protein</fullName>
    </submittedName>
</protein>
<dbReference type="PANTHER" id="PTHR37696">
    <property type="entry name" value="ADENYLOSUCCINATE SYNTHETASE-RELATED"/>
    <property type="match status" value="1"/>
</dbReference>
<dbReference type="PANTHER" id="PTHR37696:SF1">
    <property type="entry name" value="ADENYLOSUCCINATE SYNTHETASE-RELATED"/>
    <property type="match status" value="1"/>
</dbReference>
<reference evidence="1 2" key="1">
    <citation type="journal article" date="2019" name="Nat. Plants">
        <title>Genome sequencing of Musa balbisiana reveals subgenome evolution and function divergence in polyploid bananas.</title>
        <authorList>
            <person name="Yao X."/>
        </authorList>
    </citation>
    <scope>NUCLEOTIDE SEQUENCE [LARGE SCALE GENOMIC DNA]</scope>
    <source>
        <strain evidence="2">cv. DH-PKW</strain>
        <tissue evidence="1">Leaves</tissue>
    </source>
</reference>
<evidence type="ECO:0000313" key="2">
    <source>
        <dbReference type="Proteomes" id="UP000317650"/>
    </source>
</evidence>
<dbReference type="AlphaFoldDB" id="A0A4S8JEE0"/>
<keyword evidence="2" id="KW-1185">Reference proteome</keyword>
<comment type="caution">
    <text evidence="1">The sequence shown here is derived from an EMBL/GenBank/DDBJ whole genome shotgun (WGS) entry which is preliminary data.</text>
</comment>
<dbReference type="Proteomes" id="UP000317650">
    <property type="component" value="Chromosome 7"/>
</dbReference>
<name>A0A4S8JEE0_MUSBA</name>
<organism evidence="1 2">
    <name type="scientific">Musa balbisiana</name>
    <name type="common">Banana</name>
    <dbReference type="NCBI Taxonomy" id="52838"/>
    <lineage>
        <taxon>Eukaryota</taxon>
        <taxon>Viridiplantae</taxon>
        <taxon>Streptophyta</taxon>
        <taxon>Embryophyta</taxon>
        <taxon>Tracheophyta</taxon>
        <taxon>Spermatophyta</taxon>
        <taxon>Magnoliopsida</taxon>
        <taxon>Liliopsida</taxon>
        <taxon>Zingiberales</taxon>
        <taxon>Musaceae</taxon>
        <taxon>Musa</taxon>
    </lineage>
</organism>
<proteinExistence type="predicted"/>
<accession>A0A4S8JEE0</accession>
<evidence type="ECO:0000313" key="1">
    <source>
        <dbReference type="EMBL" id="THU60238.1"/>
    </source>
</evidence>
<dbReference type="EMBL" id="PYDT01000005">
    <property type="protein sequence ID" value="THU60238.1"/>
    <property type="molecule type" value="Genomic_DNA"/>
</dbReference>
<sequence length="71" mass="7886">MDPRTDKLIRRTAMAGTVTAAYFLITADYGPQDHALLPITRAIKSMESSLKRFVFGSGDGTRENEEDVHSK</sequence>
<gene>
    <name evidence="1" type="ORF">C4D60_Mb07t10530</name>
</gene>